<evidence type="ECO:0000313" key="2">
    <source>
        <dbReference type="Proteomes" id="UP000268096"/>
    </source>
</evidence>
<accession>A0A3M5LDN4</accession>
<dbReference type="Proteomes" id="UP000268096">
    <property type="component" value="Unassembled WGS sequence"/>
</dbReference>
<name>A0A3M5LDN4_PSESX</name>
<dbReference type="EMBL" id="RBTH01000181">
    <property type="protein sequence ID" value="RMT46199.1"/>
    <property type="molecule type" value="Genomic_DNA"/>
</dbReference>
<proteinExistence type="predicted"/>
<feature type="non-terminal residue" evidence="1">
    <location>
        <position position="1"/>
    </location>
</feature>
<comment type="caution">
    <text evidence="1">The sequence shown here is derived from an EMBL/GenBank/DDBJ whole genome shotgun (WGS) entry which is preliminary data.</text>
</comment>
<evidence type="ECO:0000313" key="1">
    <source>
        <dbReference type="EMBL" id="RMT46199.1"/>
    </source>
</evidence>
<dbReference type="AlphaFoldDB" id="A0A3M5LDN4"/>
<reference evidence="1 2" key="1">
    <citation type="submission" date="2018-08" db="EMBL/GenBank/DDBJ databases">
        <title>Recombination of ecologically and evolutionarily significant loci maintains genetic cohesion in the Pseudomonas syringae species complex.</title>
        <authorList>
            <person name="Dillon M."/>
            <person name="Thakur S."/>
            <person name="Almeida R.N.D."/>
            <person name="Weir B.S."/>
            <person name="Guttman D.S."/>
        </authorList>
    </citation>
    <scope>NUCLEOTIDE SEQUENCE [LARGE SCALE GENOMIC DNA]</scope>
    <source>
        <strain evidence="1 2">ICMP 16926</strain>
    </source>
</reference>
<protein>
    <submittedName>
        <fullName evidence="1">Rhs element Vgr protein</fullName>
    </submittedName>
</protein>
<organism evidence="1 2">
    <name type="scientific">Pseudomonas syringae pv. solidagae</name>
    <dbReference type="NCBI Taxonomy" id="264458"/>
    <lineage>
        <taxon>Bacteria</taxon>
        <taxon>Pseudomonadati</taxon>
        <taxon>Pseudomonadota</taxon>
        <taxon>Gammaproteobacteria</taxon>
        <taxon>Pseudomonadales</taxon>
        <taxon>Pseudomonadaceae</taxon>
        <taxon>Pseudomonas</taxon>
        <taxon>Pseudomonas syringae</taxon>
    </lineage>
</organism>
<sequence length="93" mass="10247">LEPVPGASYRVDFADGSTREGVLDEDSFARLENVPQGPAKVYYGEDPRPFNRESVTVVQNSDEKVNEDLRKLGLDPDQIDLQALVEKAAGRVS</sequence>
<gene>
    <name evidence="1" type="ORF">ALP48_02909</name>
</gene>